<evidence type="ECO:0000259" key="6">
    <source>
        <dbReference type="PROSITE" id="PS50966"/>
    </source>
</evidence>
<dbReference type="PANTHER" id="PTHR43788">
    <property type="entry name" value="DNA2/NAM7 HELICASE FAMILY MEMBER"/>
    <property type="match status" value="1"/>
</dbReference>
<dbReference type="InterPro" id="IPR050534">
    <property type="entry name" value="Coronavir_polyprotein_1ab"/>
</dbReference>
<dbReference type="RefSeq" id="XP_002772776.1">
    <property type="nucleotide sequence ID" value="XM_002772730.1"/>
</dbReference>
<dbReference type="GO" id="GO:0005524">
    <property type="term" value="F:ATP binding"/>
    <property type="evidence" value="ECO:0007669"/>
    <property type="project" value="UniProtKB-KW"/>
</dbReference>
<dbReference type="PROSITE" id="PS50966">
    <property type="entry name" value="ZF_SWIM"/>
    <property type="match status" value="1"/>
</dbReference>
<feature type="domain" description="SWIM-type" evidence="6">
    <location>
        <begin position="632"/>
        <end position="671"/>
    </location>
</feature>
<reference evidence="7 8" key="1">
    <citation type="submission" date="2008-07" db="EMBL/GenBank/DDBJ databases">
        <authorList>
            <person name="El-Sayed N."/>
            <person name="Caler E."/>
            <person name="Inman J."/>
            <person name="Amedeo P."/>
            <person name="Hass B."/>
            <person name="Wortman J."/>
        </authorList>
    </citation>
    <scope>NUCLEOTIDE SEQUENCE [LARGE SCALE GENOMIC DNA]</scope>
    <source>
        <strain evidence="8">ATCC 50983 / TXsc</strain>
    </source>
</reference>
<evidence type="ECO:0000256" key="1">
    <source>
        <dbReference type="ARBA" id="ARBA00022741"/>
    </source>
</evidence>
<dbReference type="Pfam" id="PF13087">
    <property type="entry name" value="AAA_12"/>
    <property type="match status" value="1"/>
</dbReference>
<dbReference type="InterPro" id="IPR027417">
    <property type="entry name" value="P-loop_NTPase"/>
</dbReference>
<dbReference type="AlphaFoldDB" id="C5LF77"/>
<dbReference type="GO" id="GO:0043139">
    <property type="term" value="F:5'-3' DNA helicase activity"/>
    <property type="evidence" value="ECO:0007669"/>
    <property type="project" value="TreeGrafter"/>
</dbReference>
<dbReference type="Gene3D" id="3.40.50.300">
    <property type="entry name" value="P-loop containing nucleotide triphosphate hydrolases"/>
    <property type="match status" value="2"/>
</dbReference>
<evidence type="ECO:0000256" key="2">
    <source>
        <dbReference type="ARBA" id="ARBA00022801"/>
    </source>
</evidence>
<dbReference type="OrthoDB" id="6513042at2759"/>
<feature type="non-terminal residue" evidence="7">
    <location>
        <position position="1"/>
    </location>
</feature>
<keyword evidence="2" id="KW-0378">Hydrolase</keyword>
<keyword evidence="5" id="KW-0479">Metal-binding</keyword>
<dbReference type="Proteomes" id="UP000007800">
    <property type="component" value="Unassembled WGS sequence"/>
</dbReference>
<keyword evidence="5" id="KW-0863">Zinc-finger</keyword>
<protein>
    <recommendedName>
        <fullName evidence="6">SWIM-type domain-containing protein</fullName>
    </recommendedName>
</protein>
<dbReference type="GO" id="GO:0016787">
    <property type="term" value="F:hydrolase activity"/>
    <property type="evidence" value="ECO:0007669"/>
    <property type="project" value="UniProtKB-KW"/>
</dbReference>
<evidence type="ECO:0000256" key="4">
    <source>
        <dbReference type="ARBA" id="ARBA00022840"/>
    </source>
</evidence>
<dbReference type="GO" id="GO:0005694">
    <property type="term" value="C:chromosome"/>
    <property type="evidence" value="ECO:0007669"/>
    <property type="project" value="UniProtKB-ARBA"/>
</dbReference>
<sequence length="705" mass="77937">VCEGRTELRCKCHSFGRRPRAQQPVQFPTDELWLGKLTRVSRNGNLGGIRLKVFPASPEALTEVLGSQDQHNERTKSASTAVTAFTAAIGNGQIDWLCVPVTANIPQVSSRELSAVFAVSSNDMGRQAPFIRRLLLEGHTQAAQERIEWIPEPTPVDLEGLTESQKSAVRAAVSSRLTLIQGPPGTGKTFVVVAIVKHWLKTNPEFPILVCAGTHAARALLHVQLEAQGISVTPPPVYSGIEEENNQVGRSKRYRSKTDTILPGTVYVETVYSAALVSSRKLPRVIVDEASQLTIAGTLLPIMQGAEQVILLGDDRQLSSVSGGLSLFDELLDSNLGPPKLLREQFRMHPEVAAFSSQHFYDHQLTSHPSWKSKFWPPLMLPPIFADRVVSVHGSRVVFVDTGGATREAFDKGCDSYYNVQEADAVIQTVDSLLATGADDSDIGVVTPYAAQRTYLRRQLHLIPTNIVDGAYADSDHRKCRELGPNTSIPDPIVDSVDAFQGSERSWIVFSAVRSNPEYSVGFLNDYRRVNVMLTRARYGVIVVGDRSTLQVSEPWRAWLSWVYDNGTVVRLDKESLSRIAATPMPNARRIRFAMDRWDLGISMEAAYGKVQNLRPLAEACVWAATSEYNTVEVQLDERTGNVIHCLCTCSDARRHHGRCAHAAALVIRVRQVALGMTRQYAQSQFLLQREAPMSIGIQTHSYVH</sequence>
<dbReference type="InterPro" id="IPR047187">
    <property type="entry name" value="SF1_C_Upf1"/>
</dbReference>
<dbReference type="InParanoid" id="C5LF77"/>
<dbReference type="GO" id="GO:0008270">
    <property type="term" value="F:zinc ion binding"/>
    <property type="evidence" value="ECO:0007669"/>
    <property type="project" value="UniProtKB-KW"/>
</dbReference>
<dbReference type="SUPFAM" id="SSF52540">
    <property type="entry name" value="P-loop containing nucleoside triphosphate hydrolases"/>
    <property type="match status" value="1"/>
</dbReference>
<organism evidence="8">
    <name type="scientific">Perkinsus marinus (strain ATCC 50983 / TXsc)</name>
    <dbReference type="NCBI Taxonomy" id="423536"/>
    <lineage>
        <taxon>Eukaryota</taxon>
        <taxon>Sar</taxon>
        <taxon>Alveolata</taxon>
        <taxon>Perkinsozoa</taxon>
        <taxon>Perkinsea</taxon>
        <taxon>Perkinsida</taxon>
        <taxon>Perkinsidae</taxon>
        <taxon>Perkinsus</taxon>
    </lineage>
</organism>
<dbReference type="Pfam" id="PF04434">
    <property type="entry name" value="SWIM"/>
    <property type="match status" value="1"/>
</dbReference>
<evidence type="ECO:0000313" key="7">
    <source>
        <dbReference type="EMBL" id="EER04592.1"/>
    </source>
</evidence>
<accession>C5LF77</accession>
<dbReference type="Pfam" id="PF13245">
    <property type="entry name" value="AAA_19"/>
    <property type="match status" value="1"/>
</dbReference>
<dbReference type="PANTHER" id="PTHR43788:SF13">
    <property type="entry name" value="REGULATOR OF NONSENSE TRANSCRIPTS 1"/>
    <property type="match status" value="1"/>
</dbReference>
<keyword evidence="1" id="KW-0547">Nucleotide-binding</keyword>
<proteinExistence type="predicted"/>
<keyword evidence="5" id="KW-0862">Zinc</keyword>
<keyword evidence="4" id="KW-0067">ATP-binding</keyword>
<name>C5LF77_PERM5</name>
<evidence type="ECO:0000256" key="5">
    <source>
        <dbReference type="PROSITE-ProRule" id="PRU00325"/>
    </source>
</evidence>
<dbReference type="OMA" id="IEWIPEP"/>
<dbReference type="CDD" id="cd18808">
    <property type="entry name" value="SF1_C_Upf1"/>
    <property type="match status" value="1"/>
</dbReference>
<gene>
    <name evidence="7" type="ORF">Pmar_PMAR019626</name>
</gene>
<dbReference type="FunFam" id="3.40.50.300:FF:000326">
    <property type="entry name" value="P-loop containing nucleoside triphosphate hydrolase"/>
    <property type="match status" value="1"/>
</dbReference>
<dbReference type="GeneID" id="9037644"/>
<dbReference type="InterPro" id="IPR041679">
    <property type="entry name" value="DNA2/NAM7-like_C"/>
</dbReference>
<keyword evidence="8" id="KW-1185">Reference proteome</keyword>
<evidence type="ECO:0000313" key="8">
    <source>
        <dbReference type="Proteomes" id="UP000007800"/>
    </source>
</evidence>
<keyword evidence="3" id="KW-0347">Helicase</keyword>
<evidence type="ECO:0000256" key="3">
    <source>
        <dbReference type="ARBA" id="ARBA00022806"/>
    </source>
</evidence>
<dbReference type="InterPro" id="IPR007527">
    <property type="entry name" value="Znf_SWIM"/>
</dbReference>
<dbReference type="EMBL" id="GG681416">
    <property type="protein sequence ID" value="EER04592.1"/>
    <property type="molecule type" value="Genomic_DNA"/>
</dbReference>